<evidence type="ECO:0000256" key="1">
    <source>
        <dbReference type="ARBA" id="ARBA00010378"/>
    </source>
</evidence>
<evidence type="ECO:0000313" key="6">
    <source>
        <dbReference type="Proteomes" id="UP000198752"/>
    </source>
</evidence>
<dbReference type="SMART" id="SM00382">
    <property type="entry name" value="AAA"/>
    <property type="match status" value="1"/>
</dbReference>
<dbReference type="Gene3D" id="1.10.8.60">
    <property type="match status" value="1"/>
</dbReference>
<keyword evidence="3" id="KW-0067">ATP-binding</keyword>
<dbReference type="AlphaFoldDB" id="A0A1I2ND22"/>
<evidence type="ECO:0000313" key="5">
    <source>
        <dbReference type="EMBL" id="SFF99617.1"/>
    </source>
</evidence>
<evidence type="ECO:0000256" key="3">
    <source>
        <dbReference type="ARBA" id="ARBA00022840"/>
    </source>
</evidence>
<dbReference type="InterPro" id="IPR003959">
    <property type="entry name" value="ATPase_AAA_core"/>
</dbReference>
<comment type="similarity">
    <text evidence="1">Belongs to the CbxX/CfxQ family.</text>
</comment>
<dbReference type="Pfam" id="PF17866">
    <property type="entry name" value="AAA_lid_6"/>
    <property type="match status" value="1"/>
</dbReference>
<dbReference type="InterPro" id="IPR041627">
    <property type="entry name" value="AAA_lid_6"/>
</dbReference>
<organism evidence="5 6">
    <name type="scientific">Sporolactobacillus nakayamae</name>
    <dbReference type="NCBI Taxonomy" id="269670"/>
    <lineage>
        <taxon>Bacteria</taxon>
        <taxon>Bacillati</taxon>
        <taxon>Bacillota</taxon>
        <taxon>Bacilli</taxon>
        <taxon>Bacillales</taxon>
        <taxon>Sporolactobacillaceae</taxon>
        <taxon>Sporolactobacillus</taxon>
    </lineage>
</organism>
<dbReference type="CDD" id="cd00009">
    <property type="entry name" value="AAA"/>
    <property type="match status" value="1"/>
</dbReference>
<dbReference type="InterPro" id="IPR003593">
    <property type="entry name" value="AAA+_ATPase"/>
</dbReference>
<dbReference type="PRINTS" id="PR00819">
    <property type="entry name" value="CBXCFQXSUPER"/>
</dbReference>
<dbReference type="EMBL" id="FOOY01000003">
    <property type="protein sequence ID" value="SFF99617.1"/>
    <property type="molecule type" value="Genomic_DNA"/>
</dbReference>
<dbReference type="Gene3D" id="3.40.50.300">
    <property type="entry name" value="P-loop containing nucleotide triphosphate hydrolases"/>
    <property type="match status" value="1"/>
</dbReference>
<sequence length="317" mass="36682">MREAYTFTKKSQINVVFNQKTEKNTTTPFPIDERVTHEPLEKLEAKLDRLVGMDQIKHMVRELYAWLYIYRKREEAQLKVRKQSFHMLFKGNPGTGKTTVARLLSDLFREMEILPKGHLIEAERADLVGEYIGQTAQKTRDLVKRALGGVLFIDEAYSLSRGGEKDFGKEAIDTLVKQMEDHKDEFILILAGYSDEMEEFLKINPGLPSRFPMIMSFPDYSGMELLDIAKQMIRDREYTMTAEAQKKLLRLLQQKVASLEPHFSNGRYVRNIIEKTIRQQAVRLVRENSFDRDALLTLRACDLAAEEQSVMSHADEA</sequence>
<dbReference type="PANTHER" id="PTHR43392:SF2">
    <property type="entry name" value="AAA-TYPE ATPASE FAMILY PROTEIN _ ANKYRIN REPEAT FAMILY PROTEIN"/>
    <property type="match status" value="1"/>
</dbReference>
<gene>
    <name evidence="5" type="ORF">SAMN02982927_00332</name>
</gene>
<dbReference type="GO" id="GO:0005524">
    <property type="term" value="F:ATP binding"/>
    <property type="evidence" value="ECO:0007669"/>
    <property type="project" value="UniProtKB-KW"/>
</dbReference>
<evidence type="ECO:0000256" key="2">
    <source>
        <dbReference type="ARBA" id="ARBA00022741"/>
    </source>
</evidence>
<keyword evidence="2" id="KW-0547">Nucleotide-binding</keyword>
<dbReference type="RefSeq" id="WP_177184578.1">
    <property type="nucleotide sequence ID" value="NZ_FOOY01000003.1"/>
</dbReference>
<dbReference type="SUPFAM" id="SSF52540">
    <property type="entry name" value="P-loop containing nucleoside triphosphate hydrolases"/>
    <property type="match status" value="1"/>
</dbReference>
<dbReference type="GO" id="GO:0016887">
    <property type="term" value="F:ATP hydrolysis activity"/>
    <property type="evidence" value="ECO:0007669"/>
    <property type="project" value="InterPro"/>
</dbReference>
<dbReference type="STRING" id="269670.SAMN02982927_00332"/>
<reference evidence="6" key="1">
    <citation type="submission" date="2016-10" db="EMBL/GenBank/DDBJ databases">
        <authorList>
            <person name="Varghese N."/>
            <person name="Submissions S."/>
        </authorList>
    </citation>
    <scope>NUCLEOTIDE SEQUENCE [LARGE SCALE GENOMIC DNA]</scope>
    <source>
        <strain evidence="6">ATCC 700379</strain>
    </source>
</reference>
<proteinExistence type="inferred from homology"/>
<dbReference type="InterPro" id="IPR050773">
    <property type="entry name" value="CbxX/CfxQ_RuBisCO_ESX"/>
</dbReference>
<protein>
    <submittedName>
        <fullName evidence="5">Stage V sporulation protein K</fullName>
    </submittedName>
</protein>
<dbReference type="InterPro" id="IPR027417">
    <property type="entry name" value="P-loop_NTPase"/>
</dbReference>
<dbReference type="InterPro" id="IPR000641">
    <property type="entry name" value="CbxX/CfxQ"/>
</dbReference>
<dbReference type="Proteomes" id="UP000198752">
    <property type="component" value="Unassembled WGS sequence"/>
</dbReference>
<feature type="domain" description="AAA+ ATPase" evidence="4">
    <location>
        <begin position="83"/>
        <end position="219"/>
    </location>
</feature>
<name>A0A1I2ND22_9BACL</name>
<dbReference type="PANTHER" id="PTHR43392">
    <property type="entry name" value="AAA-TYPE ATPASE FAMILY PROTEIN / ANKYRIN REPEAT FAMILY PROTEIN"/>
    <property type="match status" value="1"/>
</dbReference>
<dbReference type="Pfam" id="PF00004">
    <property type="entry name" value="AAA"/>
    <property type="match status" value="1"/>
</dbReference>
<dbReference type="FunFam" id="3.40.50.300:FF:000216">
    <property type="entry name" value="Type VII secretion ATPase EccA"/>
    <property type="match status" value="1"/>
</dbReference>
<keyword evidence="6" id="KW-1185">Reference proteome</keyword>
<accession>A0A1I2ND22</accession>
<evidence type="ECO:0000259" key="4">
    <source>
        <dbReference type="SMART" id="SM00382"/>
    </source>
</evidence>